<keyword evidence="1" id="KW-0175">Coiled coil</keyword>
<evidence type="ECO:0000256" key="1">
    <source>
        <dbReference type="SAM" id="Coils"/>
    </source>
</evidence>
<dbReference type="Proteomes" id="UP000221958">
    <property type="component" value="Segment"/>
</dbReference>
<keyword evidence="2" id="KW-0472">Membrane</keyword>
<dbReference type="EMBL" id="KY117485">
    <property type="protein sequence ID" value="APU03193.1"/>
    <property type="molecule type" value="Genomic_DNA"/>
</dbReference>
<evidence type="ECO:0000256" key="2">
    <source>
        <dbReference type="SAM" id="Phobius"/>
    </source>
</evidence>
<keyword evidence="2" id="KW-0812">Transmembrane</keyword>
<gene>
    <name evidence="3" type="ORF">phiAp1_52</name>
</gene>
<evidence type="ECO:0000313" key="4">
    <source>
        <dbReference type="Proteomes" id="UP000221958"/>
    </source>
</evidence>
<keyword evidence="4" id="KW-1185">Reference proteome</keyword>
<sequence>MNRSPIFTSWVGPTLVGAVLVACALFGGYVVHLYDAKALQTAQDEARAAQARASALSTANDALLASAAVRERERVRVTNQAKEARRALADALARNRAWADQPVPDDVASVLVRPAGTASASP</sequence>
<feature type="transmembrane region" description="Helical" evidence="2">
    <location>
        <begin position="6"/>
        <end position="31"/>
    </location>
</feature>
<keyword evidence="2" id="KW-1133">Transmembrane helix</keyword>
<dbReference type="PROSITE" id="PS51257">
    <property type="entry name" value="PROKAR_LIPOPROTEIN"/>
    <property type="match status" value="1"/>
</dbReference>
<organism evidence="3 4">
    <name type="scientific">Ralstonia phage phiAp1</name>
    <dbReference type="NCBI Taxonomy" id="2783867"/>
    <lineage>
        <taxon>Viruses</taxon>
        <taxon>Duplodnaviria</taxon>
        <taxon>Heunggongvirae</taxon>
        <taxon>Uroviricota</taxon>
        <taxon>Caudoviricetes</taxon>
        <taxon>Autographivirales</taxon>
        <taxon>Autoscriptoviridae</taxon>
        <taxon>Ayakvirus</taxon>
        <taxon>Ayakvirus Ap1</taxon>
    </lineage>
</organism>
<feature type="coiled-coil region" evidence="1">
    <location>
        <begin position="39"/>
        <end position="101"/>
    </location>
</feature>
<accession>A0A1L7DSB1</accession>
<proteinExistence type="predicted"/>
<evidence type="ECO:0000313" key="3">
    <source>
        <dbReference type="EMBL" id="APU03193.1"/>
    </source>
</evidence>
<name>A0A1L7DSB1_9CAUD</name>
<protein>
    <submittedName>
        <fullName evidence="3">I-spanin</fullName>
    </submittedName>
</protein>
<reference evidence="4" key="1">
    <citation type="submission" date="2016-11" db="EMBL/GenBank/DDBJ databases">
        <authorList>
            <person name="Xavier A.S."/>
            <person name="Silva F.P."/>
            <person name="Vidigal P.M.P."/>
            <person name="Lima T.T.M."/>
            <person name="Souza F.O."/>
            <person name="Alfenas-Zerbini P."/>
        </authorList>
    </citation>
    <scope>NUCLEOTIDE SEQUENCE [LARGE SCALE GENOMIC DNA]</scope>
</reference>